<evidence type="ECO:0000256" key="8">
    <source>
        <dbReference type="ARBA" id="ARBA00037387"/>
    </source>
</evidence>
<evidence type="ECO:0000256" key="1">
    <source>
        <dbReference type="ARBA" id="ARBA00004496"/>
    </source>
</evidence>
<feature type="domain" description="PTS EIIA type-2" evidence="11">
    <location>
        <begin position="4"/>
        <end position="146"/>
    </location>
</feature>
<dbReference type="PROSITE" id="PS51094">
    <property type="entry name" value="PTS_EIIA_TYPE_2"/>
    <property type="match status" value="1"/>
</dbReference>
<dbReference type="GO" id="GO:0005737">
    <property type="term" value="C:cytoplasm"/>
    <property type="evidence" value="ECO:0007669"/>
    <property type="project" value="UniProtKB-SubCell"/>
</dbReference>
<proteinExistence type="predicted"/>
<comment type="function">
    <text evidence="8">The phosphoenolpyruvate-dependent sugar phosphotransferase system (sugar PTS), a major carbohydrate active transport system, catalyzes the phosphorylation of incoming sugar substrates concomitantly with their translocation across the cell membrane. The enzyme II UlaABC PTS system is involved in ascorbate transport.</text>
</comment>
<dbReference type="Pfam" id="PF00359">
    <property type="entry name" value="PTS_EIIA_2"/>
    <property type="match status" value="1"/>
</dbReference>
<keyword evidence="6" id="KW-0598">Phosphotransferase system</keyword>
<organism evidence="12 13">
    <name type="scientific">Faecalicoccus pleomorphus</name>
    <dbReference type="NCBI Taxonomy" id="1323"/>
    <lineage>
        <taxon>Bacteria</taxon>
        <taxon>Bacillati</taxon>
        <taxon>Bacillota</taxon>
        <taxon>Erysipelotrichia</taxon>
        <taxon>Erysipelotrichales</taxon>
        <taxon>Erysipelotrichaceae</taxon>
        <taxon>Faecalicoccus</taxon>
    </lineage>
</organism>
<dbReference type="GO" id="GO:0009401">
    <property type="term" value="P:phosphoenolpyruvate-dependent sugar phosphotransferase system"/>
    <property type="evidence" value="ECO:0007669"/>
    <property type="project" value="UniProtKB-KW"/>
</dbReference>
<evidence type="ECO:0000256" key="4">
    <source>
        <dbReference type="ARBA" id="ARBA00022553"/>
    </source>
</evidence>
<keyword evidence="7" id="KW-0418">Kinase</keyword>
<dbReference type="InterPro" id="IPR002178">
    <property type="entry name" value="PTS_EIIA_type-2_dom"/>
</dbReference>
<evidence type="ECO:0000256" key="6">
    <source>
        <dbReference type="ARBA" id="ARBA00022683"/>
    </source>
</evidence>
<evidence type="ECO:0000259" key="11">
    <source>
        <dbReference type="PROSITE" id="PS51094"/>
    </source>
</evidence>
<dbReference type="AlphaFoldDB" id="A0A380LPE5"/>
<dbReference type="PANTHER" id="PTHR36203">
    <property type="entry name" value="ASCORBATE-SPECIFIC PTS SYSTEM EIIA COMPONENT"/>
    <property type="match status" value="1"/>
</dbReference>
<dbReference type="SUPFAM" id="SSF55804">
    <property type="entry name" value="Phoshotransferase/anion transport protein"/>
    <property type="match status" value="1"/>
</dbReference>
<evidence type="ECO:0000256" key="10">
    <source>
        <dbReference type="ARBA" id="ARBA00042072"/>
    </source>
</evidence>
<dbReference type="Proteomes" id="UP000255523">
    <property type="component" value="Unassembled WGS sequence"/>
</dbReference>
<evidence type="ECO:0000256" key="7">
    <source>
        <dbReference type="ARBA" id="ARBA00022777"/>
    </source>
</evidence>
<accession>A0A380LPE5</accession>
<dbReference type="GO" id="GO:0016301">
    <property type="term" value="F:kinase activity"/>
    <property type="evidence" value="ECO:0007669"/>
    <property type="project" value="UniProtKB-KW"/>
</dbReference>
<protein>
    <recommendedName>
        <fullName evidence="9">Ascorbate-specific PTS system EIIA component</fullName>
    </recommendedName>
    <alternativeName>
        <fullName evidence="10">Ascorbate-specific phosphotransferase enzyme IIA component</fullName>
    </alternativeName>
</protein>
<evidence type="ECO:0000256" key="3">
    <source>
        <dbReference type="ARBA" id="ARBA00022490"/>
    </source>
</evidence>
<comment type="subcellular location">
    <subcellularLocation>
        <location evidence="1">Cytoplasm</location>
    </subcellularLocation>
</comment>
<evidence type="ECO:0000256" key="5">
    <source>
        <dbReference type="ARBA" id="ARBA00022679"/>
    </source>
</evidence>
<keyword evidence="4" id="KW-0597">Phosphoprotein</keyword>
<dbReference type="GeneID" id="77463016"/>
<evidence type="ECO:0000313" key="12">
    <source>
        <dbReference type="EMBL" id="SUO05151.1"/>
    </source>
</evidence>
<gene>
    <name evidence="12" type="primary">ulaC_3</name>
    <name evidence="12" type="ORF">NCTC11087_02087</name>
</gene>
<keyword evidence="2" id="KW-0813">Transport</keyword>
<reference evidence="12 13" key="1">
    <citation type="submission" date="2018-06" db="EMBL/GenBank/DDBJ databases">
        <authorList>
            <consortium name="Pathogen Informatics"/>
            <person name="Doyle S."/>
        </authorList>
    </citation>
    <scope>NUCLEOTIDE SEQUENCE [LARGE SCALE GENOMIC DNA]</scope>
    <source>
        <strain evidence="12 13">NCTC11087</strain>
    </source>
</reference>
<keyword evidence="12" id="KW-0762">Sugar transport</keyword>
<evidence type="ECO:0000313" key="13">
    <source>
        <dbReference type="Proteomes" id="UP000255523"/>
    </source>
</evidence>
<dbReference type="Gene3D" id="3.40.930.10">
    <property type="entry name" value="Mannitol-specific EII, Chain A"/>
    <property type="match status" value="1"/>
</dbReference>
<keyword evidence="3" id="KW-0963">Cytoplasm</keyword>
<dbReference type="PANTHER" id="PTHR36203:SF1">
    <property type="entry name" value="ASCORBATE-SPECIFIC PTS SYSTEM EIIA COMPONENT"/>
    <property type="match status" value="1"/>
</dbReference>
<sequence>MGDCLFDSNTIQVMDHIDSLSEGIELGAKLLLDNGYTESSYSAALLRNFEEYGSKFMVSPFIILPHARPEQGVLKSGISIILLQQSFYYRECNEPIRLIVILAAQDSKTHLRYLKTLSEIFMNEQKLKRILSSHTKEQLYMELTDC</sequence>
<keyword evidence="13" id="KW-1185">Reference proteome</keyword>
<keyword evidence="5 12" id="KW-0808">Transferase</keyword>
<dbReference type="InterPro" id="IPR016152">
    <property type="entry name" value="PTrfase/Anion_transptr"/>
</dbReference>
<evidence type="ECO:0000256" key="9">
    <source>
        <dbReference type="ARBA" id="ARBA00041175"/>
    </source>
</evidence>
<dbReference type="EMBL" id="UHFX01000003">
    <property type="protein sequence ID" value="SUO05151.1"/>
    <property type="molecule type" value="Genomic_DNA"/>
</dbReference>
<evidence type="ECO:0000256" key="2">
    <source>
        <dbReference type="ARBA" id="ARBA00022448"/>
    </source>
</evidence>
<dbReference type="InterPro" id="IPR051351">
    <property type="entry name" value="Ascorbate-PTS_EIIA_comp"/>
</dbReference>
<dbReference type="OrthoDB" id="369398at2"/>
<name>A0A380LPE5_9FIRM</name>
<dbReference type="RefSeq" id="WP_022790310.1">
    <property type="nucleotide sequence ID" value="NZ_UHFX01000003.1"/>
</dbReference>